<keyword evidence="1" id="KW-0051">Antiviral defense</keyword>
<dbReference type="InterPro" id="IPR005537">
    <property type="entry name" value="RAMP_III_fam"/>
</dbReference>
<organism evidence="4 5">
    <name type="scientific">Aeropyrum pernix</name>
    <dbReference type="NCBI Taxonomy" id="56636"/>
    <lineage>
        <taxon>Archaea</taxon>
        <taxon>Thermoproteota</taxon>
        <taxon>Thermoprotei</taxon>
        <taxon>Desulfurococcales</taxon>
        <taxon>Desulfurococcaceae</taxon>
        <taxon>Aeropyrum</taxon>
    </lineage>
</organism>
<dbReference type="Pfam" id="PF03787">
    <property type="entry name" value="RAMPs"/>
    <property type="match status" value="1"/>
</dbReference>
<dbReference type="RefSeq" id="WP_131160156.1">
    <property type="nucleotide sequence ID" value="NZ_BDMD01000044.1"/>
</dbReference>
<keyword evidence="2" id="KW-0472">Membrane</keyword>
<sequence length="308" mass="32433">MLAGPYIRGIVEEHYVKPLLDAFARGKGVDEARKNGRRRVVEAVLSSRDLGRALEASQELARELVEAQAEALEAYGFSVACAEFVLLAPGLVGTGSGVMESVFEVGLEIDPVLGLPYYPASTVKGASRAACEDLAGGGVCEVLYGSTGSASPLVFTPAYPVGCLEDLGPCTVYWGDVITPHYYRGGRAVESELDAEPNPVVHLSIAQGTVFKMCMGLDASRQEVKEAVAELLNAIRRRGEAGKRLASFGPIGASLFFTLSALYTGFAARSAKGYNIARILSKGEAERVSRSVVRLDLRLGGGGAGGQA</sequence>
<gene>
    <name evidence="4" type="ORF">apy_08790</name>
</gene>
<evidence type="ECO:0000256" key="2">
    <source>
        <dbReference type="SAM" id="Phobius"/>
    </source>
</evidence>
<evidence type="ECO:0000313" key="4">
    <source>
        <dbReference type="EMBL" id="GBF09154.1"/>
    </source>
</evidence>
<dbReference type="PANTHER" id="PTHR39965">
    <property type="entry name" value="CRISPR SYSTEM CMR SUBUNIT CMR6"/>
    <property type="match status" value="1"/>
</dbReference>
<dbReference type="AlphaFoldDB" id="A0A401H9S8"/>
<dbReference type="OrthoDB" id="86328at2157"/>
<name>A0A401H9S8_AERPX</name>
<evidence type="ECO:0000256" key="1">
    <source>
        <dbReference type="ARBA" id="ARBA00023118"/>
    </source>
</evidence>
<accession>A0A401H9S8</accession>
<dbReference type="InterPro" id="IPR010172">
    <property type="entry name" value="CRISPR-assoc_prot_TM1791"/>
</dbReference>
<protein>
    <submittedName>
        <fullName evidence="4">Type III-B CRISPR module RAMP protein Cmr6</fullName>
    </submittedName>
</protein>
<dbReference type="Proteomes" id="UP000291213">
    <property type="component" value="Unassembled WGS sequence"/>
</dbReference>
<dbReference type="GO" id="GO:0051607">
    <property type="term" value="P:defense response to virus"/>
    <property type="evidence" value="ECO:0007669"/>
    <property type="project" value="UniProtKB-KW"/>
</dbReference>
<feature type="transmembrane region" description="Helical" evidence="2">
    <location>
        <begin position="245"/>
        <end position="266"/>
    </location>
</feature>
<comment type="caution">
    <text evidence="4">The sequence shown here is derived from an EMBL/GenBank/DDBJ whole genome shotgun (WGS) entry which is preliminary data.</text>
</comment>
<keyword evidence="2" id="KW-1133">Transmembrane helix</keyword>
<evidence type="ECO:0000313" key="5">
    <source>
        <dbReference type="Proteomes" id="UP000291213"/>
    </source>
</evidence>
<evidence type="ECO:0000259" key="3">
    <source>
        <dbReference type="Pfam" id="PF03787"/>
    </source>
</evidence>
<dbReference type="EMBL" id="BDMD01000044">
    <property type="protein sequence ID" value="GBF09154.1"/>
    <property type="molecule type" value="Genomic_DNA"/>
</dbReference>
<keyword evidence="2" id="KW-0812">Transmembrane</keyword>
<feature type="domain" description="CRISPR type III-associated protein" evidence="3">
    <location>
        <begin position="92"/>
        <end position="246"/>
    </location>
</feature>
<reference evidence="4 5" key="1">
    <citation type="submission" date="2017-02" db="EMBL/GenBank/DDBJ databases">
        <title>isolation and characterization of a novel temperate virus Aeropyrum globular virus 1 infecting hyperthermophilic archaeon Aeropyrum.</title>
        <authorList>
            <person name="Yumiya M."/>
            <person name="Yoshida T."/>
            <person name="Sako Y."/>
        </authorList>
    </citation>
    <scope>NUCLEOTIDE SEQUENCE [LARGE SCALE GENOMIC DNA]</scope>
    <source>
        <strain evidence="4 5">YK1-12-2013</strain>
    </source>
</reference>
<proteinExistence type="predicted"/>
<dbReference type="PANTHER" id="PTHR39965:SF1">
    <property type="entry name" value="CRISPR SYSTEM CMR SUBUNIT CMR6"/>
    <property type="match status" value="1"/>
</dbReference>